<evidence type="ECO:0000256" key="1">
    <source>
        <dbReference type="SAM" id="MobiDB-lite"/>
    </source>
</evidence>
<proteinExistence type="predicted"/>
<keyword evidence="3" id="KW-1185">Reference proteome</keyword>
<comment type="caution">
    <text evidence="2">The sequence shown here is derived from an EMBL/GenBank/DDBJ whole genome shotgun (WGS) entry which is preliminary data.</text>
</comment>
<accession>A0A158L5R3</accession>
<reference evidence="2" key="1">
    <citation type="submission" date="2016-01" db="EMBL/GenBank/DDBJ databases">
        <authorList>
            <person name="Peeters C."/>
        </authorList>
    </citation>
    <scope>NUCLEOTIDE SEQUENCE [LARGE SCALE GENOMIC DNA]</scope>
    <source>
        <strain evidence="2">LMG 22937</strain>
    </source>
</reference>
<gene>
    <name evidence="2" type="ORF">AWB67_07639</name>
</gene>
<name>A0A158L5R3_9BURK</name>
<organism evidence="2 3">
    <name type="scientific">Caballeronia terrestris</name>
    <dbReference type="NCBI Taxonomy" id="1226301"/>
    <lineage>
        <taxon>Bacteria</taxon>
        <taxon>Pseudomonadati</taxon>
        <taxon>Pseudomonadota</taxon>
        <taxon>Betaproteobacteria</taxon>
        <taxon>Burkholderiales</taxon>
        <taxon>Burkholderiaceae</taxon>
        <taxon>Caballeronia</taxon>
    </lineage>
</organism>
<feature type="region of interest" description="Disordered" evidence="1">
    <location>
        <begin position="42"/>
        <end position="91"/>
    </location>
</feature>
<sequence length="117" mass="11335">MTTVVKPCATSVAASSGKSALTSCVRPNANTIAVSGAPSVAPSVAAMQTSGHSAGSPPGRTGASSVPSPAPSIRSGASTPPEVPDPSATTQMTAFTARIATATCNATCWCSKSPITS</sequence>
<dbReference type="EMBL" id="FCOL02000532">
    <property type="protein sequence ID" value="SAL88658.1"/>
    <property type="molecule type" value="Genomic_DNA"/>
</dbReference>
<evidence type="ECO:0000313" key="2">
    <source>
        <dbReference type="EMBL" id="SAL88658.1"/>
    </source>
</evidence>
<evidence type="ECO:0000313" key="3">
    <source>
        <dbReference type="Proteomes" id="UP000054925"/>
    </source>
</evidence>
<protein>
    <submittedName>
        <fullName evidence="2">Uncharacterized protein</fullName>
    </submittedName>
</protein>
<dbReference type="AlphaFoldDB" id="A0A158L5R3"/>
<dbReference type="Proteomes" id="UP000054925">
    <property type="component" value="Unassembled WGS sequence"/>
</dbReference>